<dbReference type="Gene3D" id="1.50.10.10">
    <property type="match status" value="1"/>
</dbReference>
<dbReference type="InterPro" id="IPR012341">
    <property type="entry name" value="6hp_glycosidase-like_sf"/>
</dbReference>
<dbReference type="AlphaFoldDB" id="A0A4Y1ZVW8"/>
<dbReference type="SUPFAM" id="SSF158745">
    <property type="entry name" value="LanC-like"/>
    <property type="match status" value="1"/>
</dbReference>
<keyword evidence="1" id="KW-1133">Transmembrane helix</keyword>
<feature type="non-terminal residue" evidence="2">
    <location>
        <position position="1"/>
    </location>
</feature>
<protein>
    <submittedName>
        <fullName evidence="2">Uncharacterized protein</fullName>
    </submittedName>
</protein>
<comment type="caution">
    <text evidence="2">The sequence shown here is derived from an EMBL/GenBank/DDBJ whole genome shotgun (WGS) entry which is preliminary data.</text>
</comment>
<evidence type="ECO:0000313" key="3">
    <source>
        <dbReference type="Proteomes" id="UP000499080"/>
    </source>
</evidence>
<organism evidence="2 3">
    <name type="scientific">Araneus ventricosus</name>
    <name type="common">Orbweaver spider</name>
    <name type="synonym">Epeira ventricosa</name>
    <dbReference type="NCBI Taxonomy" id="182803"/>
    <lineage>
        <taxon>Eukaryota</taxon>
        <taxon>Metazoa</taxon>
        <taxon>Ecdysozoa</taxon>
        <taxon>Arthropoda</taxon>
        <taxon>Chelicerata</taxon>
        <taxon>Arachnida</taxon>
        <taxon>Araneae</taxon>
        <taxon>Araneomorphae</taxon>
        <taxon>Entelegynae</taxon>
        <taxon>Araneoidea</taxon>
        <taxon>Araneidae</taxon>
        <taxon>Araneus</taxon>
    </lineage>
</organism>
<gene>
    <name evidence="2" type="ORF">AVEN_91966_1</name>
</gene>
<reference evidence="2 3" key="1">
    <citation type="journal article" date="2019" name="Sci. Rep.">
        <title>Orb-weaving spider Araneus ventricosus genome elucidates the spidroin gene catalogue.</title>
        <authorList>
            <person name="Kono N."/>
            <person name="Nakamura H."/>
            <person name="Ohtoshi R."/>
            <person name="Moran D.A.P."/>
            <person name="Shinohara A."/>
            <person name="Yoshida Y."/>
            <person name="Fujiwara M."/>
            <person name="Mori M."/>
            <person name="Tomita M."/>
            <person name="Arakawa K."/>
        </authorList>
    </citation>
    <scope>NUCLEOTIDE SEQUENCE [LARGE SCALE GENOMIC DNA]</scope>
</reference>
<keyword evidence="1" id="KW-0472">Membrane</keyword>
<name>A0A4Y1ZVW8_ARAVE</name>
<feature type="transmembrane region" description="Helical" evidence="1">
    <location>
        <begin position="76"/>
        <end position="97"/>
    </location>
</feature>
<keyword evidence="3" id="KW-1185">Reference proteome</keyword>
<proteinExistence type="predicted"/>
<dbReference type="EMBL" id="BGPR01078054">
    <property type="protein sequence ID" value="GBL68598.1"/>
    <property type="molecule type" value="Genomic_DNA"/>
</dbReference>
<keyword evidence="1" id="KW-0812">Transmembrane</keyword>
<sequence>SVLFHRKGLPKESTDLARRLENLERDVCSPSSDCPDELLYGRAGFLFALLFLQKHLPGPDEFRENTIKEASSNRTFSDFGLFMNIFFYAIAWLFSLASV</sequence>
<dbReference type="OrthoDB" id="10257263at2759"/>
<evidence type="ECO:0000313" key="2">
    <source>
        <dbReference type="EMBL" id="GBL68598.1"/>
    </source>
</evidence>
<dbReference type="Proteomes" id="UP000499080">
    <property type="component" value="Unassembled WGS sequence"/>
</dbReference>
<dbReference type="GO" id="GO:0005975">
    <property type="term" value="P:carbohydrate metabolic process"/>
    <property type="evidence" value="ECO:0007669"/>
    <property type="project" value="InterPro"/>
</dbReference>
<evidence type="ECO:0000256" key="1">
    <source>
        <dbReference type="SAM" id="Phobius"/>
    </source>
</evidence>
<accession>A0A4Y1ZVW8</accession>